<comment type="subcellular location">
    <subcellularLocation>
        <location evidence="2">Cell membrane</location>
        <topology evidence="2">Multi-pass membrane protein</topology>
    </subcellularLocation>
</comment>
<dbReference type="PANTHER" id="PTHR30529:SF1">
    <property type="entry name" value="CYTOCHROME B561 HOMOLOG 2"/>
    <property type="match status" value="1"/>
</dbReference>
<keyword evidence="4" id="KW-1003">Cell membrane</keyword>
<reference evidence="15 16" key="1">
    <citation type="submission" date="2019-03" db="EMBL/GenBank/DDBJ databases">
        <title>Genomic Encyclopedia of Type Strains, Phase IV (KMG-IV): sequencing the most valuable type-strain genomes for metagenomic binning, comparative biology and taxonomic classification.</title>
        <authorList>
            <person name="Goeker M."/>
        </authorList>
    </citation>
    <scope>NUCLEOTIDE SEQUENCE [LARGE SCALE GENOMIC DNA]</scope>
    <source>
        <strain evidence="15 16">DSM 16326</strain>
    </source>
</reference>
<evidence type="ECO:0000313" key="16">
    <source>
        <dbReference type="Proteomes" id="UP000294914"/>
    </source>
</evidence>
<organism evidence="15 16">
    <name type="scientific">Thiohalophilus thiocyanatoxydans</name>
    <dbReference type="NCBI Taxonomy" id="381308"/>
    <lineage>
        <taxon>Bacteria</taxon>
        <taxon>Pseudomonadati</taxon>
        <taxon>Pseudomonadota</taxon>
        <taxon>Gammaproteobacteria</taxon>
        <taxon>Thiohalomonadales</taxon>
        <taxon>Thiohalophilaceae</taxon>
        <taxon>Thiohalophilus</taxon>
    </lineage>
</organism>
<proteinExistence type="inferred from homology"/>
<keyword evidence="11 13" id="KW-0472">Membrane</keyword>
<dbReference type="EMBL" id="SOQX01000005">
    <property type="protein sequence ID" value="TDY00531.1"/>
    <property type="molecule type" value="Genomic_DNA"/>
</dbReference>
<evidence type="ECO:0000256" key="11">
    <source>
        <dbReference type="ARBA" id="ARBA00023136"/>
    </source>
</evidence>
<comment type="similarity">
    <text evidence="12">Belongs to the cytochrome b561 family.</text>
</comment>
<evidence type="ECO:0000256" key="6">
    <source>
        <dbReference type="ARBA" id="ARBA00022692"/>
    </source>
</evidence>
<dbReference type="InterPro" id="IPR052168">
    <property type="entry name" value="Cytochrome_b561_oxidase"/>
</dbReference>
<evidence type="ECO:0000256" key="9">
    <source>
        <dbReference type="ARBA" id="ARBA00022989"/>
    </source>
</evidence>
<evidence type="ECO:0000313" key="15">
    <source>
        <dbReference type="EMBL" id="TDY00531.1"/>
    </source>
</evidence>
<dbReference type="Gene3D" id="1.20.950.20">
    <property type="entry name" value="Transmembrane di-heme cytochromes, Chain C"/>
    <property type="match status" value="2"/>
</dbReference>
<dbReference type="Proteomes" id="UP000294914">
    <property type="component" value="Unassembled WGS sequence"/>
</dbReference>
<feature type="domain" description="Cytochrome b561 bacterial/Ni-hydrogenase" evidence="14">
    <location>
        <begin position="10"/>
        <end position="177"/>
    </location>
</feature>
<keyword evidence="9 13" id="KW-1133">Transmembrane helix</keyword>
<feature type="transmembrane region" description="Helical" evidence="13">
    <location>
        <begin position="12"/>
        <end position="35"/>
    </location>
</feature>
<dbReference type="InterPro" id="IPR016174">
    <property type="entry name" value="Di-haem_cyt_TM"/>
</dbReference>
<evidence type="ECO:0000256" key="2">
    <source>
        <dbReference type="ARBA" id="ARBA00004651"/>
    </source>
</evidence>
<keyword evidence="3" id="KW-0813">Transport</keyword>
<evidence type="ECO:0000259" key="14">
    <source>
        <dbReference type="Pfam" id="PF01292"/>
    </source>
</evidence>
<name>A0A4R8IIP6_9GAMM</name>
<evidence type="ECO:0000256" key="13">
    <source>
        <dbReference type="SAM" id="Phobius"/>
    </source>
</evidence>
<keyword evidence="10" id="KW-0408">Iron</keyword>
<accession>A0A4R8IIP6</accession>
<dbReference type="GO" id="GO:0005886">
    <property type="term" value="C:plasma membrane"/>
    <property type="evidence" value="ECO:0007669"/>
    <property type="project" value="UniProtKB-SubCell"/>
</dbReference>
<dbReference type="PANTHER" id="PTHR30529">
    <property type="entry name" value="CYTOCHROME B561"/>
    <property type="match status" value="1"/>
</dbReference>
<dbReference type="GO" id="GO:0009055">
    <property type="term" value="F:electron transfer activity"/>
    <property type="evidence" value="ECO:0007669"/>
    <property type="project" value="InterPro"/>
</dbReference>
<dbReference type="AlphaFoldDB" id="A0A4R8IIP6"/>
<evidence type="ECO:0000256" key="4">
    <source>
        <dbReference type="ARBA" id="ARBA00022475"/>
    </source>
</evidence>
<dbReference type="SUPFAM" id="SSF81342">
    <property type="entry name" value="Transmembrane di-heme cytochromes"/>
    <property type="match status" value="1"/>
</dbReference>
<dbReference type="GO" id="GO:0020037">
    <property type="term" value="F:heme binding"/>
    <property type="evidence" value="ECO:0007669"/>
    <property type="project" value="TreeGrafter"/>
</dbReference>
<sequence>MRLGNSTTCYGPVAILFHWLTALGVIGLFGLGLWMVELTYYDNWYNEAPAIHRSVGILLFALVALRLLWRLINPHPEPLGQPLEKRLAIGMHWLLYLFLFAVLISGYFISSAKGRPVGVFDWFSVPATLHDLPNQEDIAGVIHLWLAWGLIILSSGHTLAALKHHLIDRDASLRRILRFTNDK</sequence>
<dbReference type="InterPro" id="IPR011577">
    <property type="entry name" value="Cyt_b561_bac/Ni-Hgenase"/>
</dbReference>
<keyword evidence="16" id="KW-1185">Reference proteome</keyword>
<evidence type="ECO:0000256" key="3">
    <source>
        <dbReference type="ARBA" id="ARBA00022448"/>
    </source>
</evidence>
<dbReference type="Pfam" id="PF01292">
    <property type="entry name" value="Ni_hydr_CYTB"/>
    <property type="match status" value="1"/>
</dbReference>
<evidence type="ECO:0000256" key="12">
    <source>
        <dbReference type="ARBA" id="ARBA00037975"/>
    </source>
</evidence>
<keyword evidence="7" id="KW-0479">Metal-binding</keyword>
<evidence type="ECO:0000256" key="5">
    <source>
        <dbReference type="ARBA" id="ARBA00022617"/>
    </source>
</evidence>
<evidence type="ECO:0000256" key="8">
    <source>
        <dbReference type="ARBA" id="ARBA00022982"/>
    </source>
</evidence>
<gene>
    <name evidence="15" type="ORF">EDC23_2034</name>
</gene>
<keyword evidence="5" id="KW-0349">Heme</keyword>
<dbReference type="GO" id="GO:0022904">
    <property type="term" value="P:respiratory electron transport chain"/>
    <property type="evidence" value="ECO:0007669"/>
    <property type="project" value="InterPro"/>
</dbReference>
<feature type="transmembrane region" description="Helical" evidence="13">
    <location>
        <begin position="142"/>
        <end position="162"/>
    </location>
</feature>
<dbReference type="GO" id="GO:0046872">
    <property type="term" value="F:metal ion binding"/>
    <property type="evidence" value="ECO:0007669"/>
    <property type="project" value="UniProtKB-KW"/>
</dbReference>
<protein>
    <submittedName>
        <fullName evidence="15">Cytochrome b561</fullName>
    </submittedName>
</protein>
<keyword evidence="6 13" id="KW-0812">Transmembrane</keyword>
<feature type="transmembrane region" description="Helical" evidence="13">
    <location>
        <begin position="93"/>
        <end position="110"/>
    </location>
</feature>
<evidence type="ECO:0000256" key="7">
    <source>
        <dbReference type="ARBA" id="ARBA00022723"/>
    </source>
</evidence>
<dbReference type="RefSeq" id="WP_134084128.1">
    <property type="nucleotide sequence ID" value="NZ_SOQX01000005.1"/>
</dbReference>
<comment type="caution">
    <text evidence="15">The sequence shown here is derived from an EMBL/GenBank/DDBJ whole genome shotgun (WGS) entry which is preliminary data.</text>
</comment>
<feature type="transmembrane region" description="Helical" evidence="13">
    <location>
        <begin position="55"/>
        <end position="72"/>
    </location>
</feature>
<evidence type="ECO:0000256" key="1">
    <source>
        <dbReference type="ARBA" id="ARBA00001970"/>
    </source>
</evidence>
<dbReference type="OrthoDB" id="9793784at2"/>
<evidence type="ECO:0000256" key="10">
    <source>
        <dbReference type="ARBA" id="ARBA00023004"/>
    </source>
</evidence>
<comment type="cofactor">
    <cofactor evidence="1">
        <name>heme b</name>
        <dbReference type="ChEBI" id="CHEBI:60344"/>
    </cofactor>
</comment>
<keyword evidence="8" id="KW-0249">Electron transport</keyword>